<dbReference type="Proteomes" id="UP000265419">
    <property type="component" value="Unassembled WGS sequence"/>
</dbReference>
<gene>
    <name evidence="1" type="ORF">DWB68_10900</name>
</gene>
<dbReference type="AlphaFoldDB" id="A0A399J8E4"/>
<protein>
    <submittedName>
        <fullName evidence="1">Uncharacterized protein</fullName>
    </submittedName>
</protein>
<keyword evidence="2" id="KW-1185">Reference proteome</keyword>
<reference evidence="1 2" key="1">
    <citation type="submission" date="2018-07" db="EMBL/GenBank/DDBJ databases">
        <title>Arthrobacter sp. nov., isolated from raw cow's milk with high bacterial count.</title>
        <authorList>
            <person name="Hahne J."/>
            <person name="Isele D."/>
            <person name="Lipski A."/>
        </authorList>
    </citation>
    <scope>NUCLEOTIDE SEQUENCE [LARGE SCALE GENOMIC DNA]</scope>
    <source>
        <strain evidence="1 2">JZ R-35</strain>
    </source>
</reference>
<evidence type="ECO:0000313" key="1">
    <source>
        <dbReference type="EMBL" id="RII41798.1"/>
    </source>
</evidence>
<comment type="caution">
    <text evidence="1">The sequence shown here is derived from an EMBL/GenBank/DDBJ whole genome shotgun (WGS) entry which is preliminary data.</text>
</comment>
<proteinExistence type="predicted"/>
<accession>A0A399J8E4</accession>
<dbReference type="EMBL" id="QQXK01000021">
    <property type="protein sequence ID" value="RII41798.1"/>
    <property type="molecule type" value="Genomic_DNA"/>
</dbReference>
<name>A0A399J8E4_9MICC</name>
<evidence type="ECO:0000313" key="2">
    <source>
        <dbReference type="Proteomes" id="UP000265419"/>
    </source>
</evidence>
<dbReference type="NCBIfam" id="TIGR01053">
    <property type="entry name" value="LSD1"/>
    <property type="match status" value="1"/>
</dbReference>
<organism evidence="1 2">
    <name type="scientific">Galactobacter valiniphilus</name>
    <dbReference type="NCBI Taxonomy" id="2676122"/>
    <lineage>
        <taxon>Bacteria</taxon>
        <taxon>Bacillati</taxon>
        <taxon>Actinomycetota</taxon>
        <taxon>Actinomycetes</taxon>
        <taxon>Micrococcales</taxon>
        <taxon>Micrococcaceae</taxon>
        <taxon>Galactobacter</taxon>
    </lineage>
</organism>
<sequence length="39" mass="4264">MSRLKLCFACWPRTPLDAVRGASVVSCTTCTTHPRSHSS</sequence>